<organism evidence="5 6">
    <name type="scientific">Roseburia hominis</name>
    <dbReference type="NCBI Taxonomy" id="301301"/>
    <lineage>
        <taxon>Bacteria</taxon>
        <taxon>Bacillati</taxon>
        <taxon>Bacillota</taxon>
        <taxon>Clostridia</taxon>
        <taxon>Lachnospirales</taxon>
        <taxon>Lachnospiraceae</taxon>
        <taxon>Roseburia</taxon>
    </lineage>
</organism>
<dbReference type="Gene3D" id="1.10.10.10">
    <property type="entry name" value="Winged helix-like DNA-binding domain superfamily/Winged helix DNA-binding domain"/>
    <property type="match status" value="1"/>
</dbReference>
<dbReference type="Pfam" id="PF00158">
    <property type="entry name" value="Sigma54_activat"/>
    <property type="match status" value="1"/>
</dbReference>
<dbReference type="InterPro" id="IPR036388">
    <property type="entry name" value="WH-like_DNA-bd_sf"/>
</dbReference>
<protein>
    <submittedName>
        <fullName evidence="5">PRD domain-containing protein</fullName>
    </submittedName>
</protein>
<dbReference type="GO" id="GO:0005524">
    <property type="term" value="F:ATP binding"/>
    <property type="evidence" value="ECO:0007669"/>
    <property type="project" value="UniProtKB-KW"/>
</dbReference>
<dbReference type="AlphaFoldDB" id="A0A395VG51"/>
<dbReference type="InterPro" id="IPR027417">
    <property type="entry name" value="P-loop_NTPase"/>
</dbReference>
<evidence type="ECO:0000313" key="6">
    <source>
        <dbReference type="Proteomes" id="UP000266172"/>
    </source>
</evidence>
<dbReference type="Gene3D" id="3.40.50.300">
    <property type="entry name" value="P-loop containing nucleotide triphosphate hydrolases"/>
    <property type="match status" value="1"/>
</dbReference>
<dbReference type="Pfam" id="PF00874">
    <property type="entry name" value="PRD"/>
    <property type="match status" value="1"/>
</dbReference>
<sequence length="722" mass="81097">MRNHMKGNREQIYEFVKLHSSVNANHGISTNEIAEALGMQRTNVSTALGELLREGRVKKSSSRPVLYSLTEAFADEEGAFRELVGYDGSLKYAVQLARAALLYPHRGLNVLLIGREGSGRKYMAEVMHKAAVQQGLVAEQAPFVMCDCMDFGADDAATIAELLGDGVQGGMLAEAATGILFLHKVQFLSVNVRRKLLRCFVEAEDARELPMIFLSCDDKALDVISLLEDHVLAEIRLPSLTERPLPERRKLLEHFLVAEACRTKRTITLESEVLTCLMLFPCEKEILTLKTQIRKACMNAYLRDYMDHEGELHLYISDFDPSVRKGFLNYRADKEAVDALVKPQMCYSYQEGGVTVLVSEMPPAEETQVSEPQIRTDEPSPVLLFVFYGQGVARALADTIEEQLHRGNVYAVDIPYEQKDEQTYELLRQKLLAIDRGAGVLAVYDQKVLQQMLYTISCETGIQLRAVALPVTRFGMEWSKGAAIADGVDRVYRMVAESLGALWHSPKKVIVTLCTTSEGVALQMKQYLIQHKACTDAEVIALSLSDRNLLREKLLELMQGAVILCIIGTYDPDILAIPFLSAADVLAAPVEHLPELLRTQRMEKAEVDFDEMFRCLGDHLEYVDIGRLKEALMELAEQIEGKYPMSQDTKTGLVMHIACAVNRIAGRGASIENPHREEIVQKYHGVYRDLRKYVAPVERKFHMIFSDDEMANIISILMQIQE</sequence>
<dbReference type="InterPro" id="IPR036390">
    <property type="entry name" value="WH_DNA-bd_sf"/>
</dbReference>
<keyword evidence="2" id="KW-0067">ATP-binding</keyword>
<keyword evidence="1" id="KW-0547">Nucleotide-binding</keyword>
<dbReference type="PROSITE" id="PS51372">
    <property type="entry name" value="PRD_2"/>
    <property type="match status" value="1"/>
</dbReference>
<dbReference type="InterPro" id="IPR002078">
    <property type="entry name" value="Sigma_54_int"/>
</dbReference>
<feature type="domain" description="PRD" evidence="4">
    <location>
        <begin position="619"/>
        <end position="722"/>
    </location>
</feature>
<accession>A0A395VG51</accession>
<dbReference type="EMBL" id="QRVL01000001">
    <property type="protein sequence ID" value="RGS42462.1"/>
    <property type="molecule type" value="Genomic_DNA"/>
</dbReference>
<dbReference type="Proteomes" id="UP000266172">
    <property type="component" value="Unassembled WGS sequence"/>
</dbReference>
<dbReference type="SUPFAM" id="SSF46785">
    <property type="entry name" value="Winged helix' DNA-binding domain"/>
    <property type="match status" value="1"/>
</dbReference>
<dbReference type="InterPro" id="IPR011608">
    <property type="entry name" value="PRD"/>
</dbReference>
<comment type="caution">
    <text evidence="5">The sequence shown here is derived from an EMBL/GenBank/DDBJ whole genome shotgun (WGS) entry which is preliminary data.</text>
</comment>
<dbReference type="SUPFAM" id="SSF52540">
    <property type="entry name" value="P-loop containing nucleoside triphosphate hydrolases"/>
    <property type="match status" value="1"/>
</dbReference>
<dbReference type="PANTHER" id="PTHR32071:SF38">
    <property type="entry name" value="PSP OPERON TRANSCRIPTIONAL ACTIVATOR"/>
    <property type="match status" value="1"/>
</dbReference>
<dbReference type="InterPro" id="IPR036662">
    <property type="entry name" value="PTS_EIIA_man-typ_sf"/>
</dbReference>
<dbReference type="GO" id="GO:0016020">
    <property type="term" value="C:membrane"/>
    <property type="evidence" value="ECO:0007669"/>
    <property type="project" value="InterPro"/>
</dbReference>
<proteinExistence type="predicted"/>
<evidence type="ECO:0000256" key="2">
    <source>
        <dbReference type="ARBA" id="ARBA00022840"/>
    </source>
</evidence>
<evidence type="ECO:0000259" key="3">
    <source>
        <dbReference type="PROSITE" id="PS50045"/>
    </source>
</evidence>
<evidence type="ECO:0000256" key="1">
    <source>
        <dbReference type="ARBA" id="ARBA00022741"/>
    </source>
</evidence>
<dbReference type="GO" id="GO:0009401">
    <property type="term" value="P:phosphoenolpyruvate-dependent sugar phosphotransferase system"/>
    <property type="evidence" value="ECO:0007669"/>
    <property type="project" value="InterPro"/>
</dbReference>
<dbReference type="GO" id="GO:0006355">
    <property type="term" value="P:regulation of DNA-templated transcription"/>
    <property type="evidence" value="ECO:0007669"/>
    <property type="project" value="InterPro"/>
</dbReference>
<name>A0A395VG51_9FIRM</name>
<evidence type="ECO:0000313" key="5">
    <source>
        <dbReference type="EMBL" id="RGS42462.1"/>
    </source>
</evidence>
<dbReference type="PROSITE" id="PS50045">
    <property type="entry name" value="SIGMA54_INTERACT_4"/>
    <property type="match status" value="1"/>
</dbReference>
<dbReference type="InterPro" id="IPR036634">
    <property type="entry name" value="PRD_sf"/>
</dbReference>
<reference evidence="5 6" key="1">
    <citation type="submission" date="2018-08" db="EMBL/GenBank/DDBJ databases">
        <title>A genome reference for cultivated species of the human gut microbiota.</title>
        <authorList>
            <person name="Zou Y."/>
            <person name="Xue W."/>
            <person name="Luo G."/>
        </authorList>
    </citation>
    <scope>NUCLEOTIDE SEQUENCE [LARGE SCALE GENOMIC DNA]</scope>
    <source>
        <strain evidence="5 6">AF22-12AC</strain>
    </source>
</reference>
<dbReference type="Gene3D" id="3.40.50.510">
    <property type="entry name" value="Phosphotransferase system, mannose-type IIA component"/>
    <property type="match status" value="1"/>
</dbReference>
<evidence type="ECO:0000259" key="4">
    <source>
        <dbReference type="PROSITE" id="PS51372"/>
    </source>
</evidence>
<feature type="domain" description="Sigma-54 factor interaction" evidence="3">
    <location>
        <begin position="83"/>
        <end position="298"/>
    </location>
</feature>
<dbReference type="PANTHER" id="PTHR32071">
    <property type="entry name" value="TRANSCRIPTIONAL REGULATORY PROTEIN"/>
    <property type="match status" value="1"/>
</dbReference>
<gene>
    <name evidence="5" type="ORF">DWX93_03840</name>
</gene>
<dbReference type="SUPFAM" id="SSF63520">
    <property type="entry name" value="PTS-regulatory domain, PRD"/>
    <property type="match status" value="1"/>
</dbReference>
<dbReference type="Gene3D" id="1.10.1790.10">
    <property type="entry name" value="PRD domain"/>
    <property type="match status" value="1"/>
</dbReference>